<protein>
    <recommendedName>
        <fullName evidence="5">DUF4124 domain-containing protein</fullName>
    </recommendedName>
</protein>
<evidence type="ECO:0008006" key="5">
    <source>
        <dbReference type="Google" id="ProtNLM"/>
    </source>
</evidence>
<evidence type="ECO:0000256" key="1">
    <source>
        <dbReference type="SAM" id="Coils"/>
    </source>
</evidence>
<comment type="caution">
    <text evidence="3">The sequence shown here is derived from an EMBL/GenBank/DDBJ whole genome shotgun (WGS) entry which is preliminary data.</text>
</comment>
<proteinExistence type="predicted"/>
<dbReference type="Proteomes" id="UP000218427">
    <property type="component" value="Unassembled WGS sequence"/>
</dbReference>
<keyword evidence="1" id="KW-0175">Coiled coil</keyword>
<keyword evidence="2" id="KW-0732">Signal</keyword>
<sequence length="204" mass="22920">MRFAPYILAGCLAVSASNTAISAEQSRALPGKGEVLFRYTNEHGIQVLDDVVPPRYAPGGYEVLSPSGRVLEVVPPQLSGEELKRKRQSEAQREADMELLRRYSSLADIESARSRKLAIVKQDMALLRSNLSSIELQIEQAEAVAARTQRHGDEVAPELLERIANLRQEMKVLHERMEHREQEAARVDKEFDRAAERFTQIAGK</sequence>
<gene>
    <name evidence="3" type="ORF">AWR36_008970</name>
</gene>
<feature type="chain" id="PRO_5047505743" description="DUF4124 domain-containing protein" evidence="2">
    <location>
        <begin position="23"/>
        <end position="204"/>
    </location>
</feature>
<keyword evidence="4" id="KW-1185">Reference proteome</keyword>
<reference evidence="3" key="1">
    <citation type="submission" date="2017-08" db="EMBL/GenBank/DDBJ databases">
        <title>Microbulbifer marisrubri sp. nov., a halophilic alphaproteobacterium isolated from marine sediment of the Yellow Sea, China.</title>
        <authorList>
            <person name="Zhang G."/>
            <person name="Xiong Q."/>
        </authorList>
    </citation>
    <scope>NUCLEOTIDE SEQUENCE [LARGE SCALE GENOMIC DNA]</scope>
    <source>
        <strain evidence="3">WRN-8</strain>
    </source>
</reference>
<feature type="coiled-coil region" evidence="1">
    <location>
        <begin position="124"/>
        <end position="183"/>
    </location>
</feature>
<feature type="signal peptide" evidence="2">
    <location>
        <begin position="1"/>
        <end position="22"/>
    </location>
</feature>
<accession>A0ABX4I2H0</accession>
<name>A0ABX4I2H0_9GAMM</name>
<evidence type="ECO:0000313" key="3">
    <source>
        <dbReference type="EMBL" id="PCO06107.1"/>
    </source>
</evidence>
<evidence type="ECO:0000256" key="2">
    <source>
        <dbReference type="SAM" id="SignalP"/>
    </source>
</evidence>
<evidence type="ECO:0000313" key="4">
    <source>
        <dbReference type="Proteomes" id="UP000218427"/>
    </source>
</evidence>
<dbReference type="RefSeq" id="WP_067083849.1">
    <property type="nucleotide sequence ID" value="NZ_LRFG02000002.1"/>
</dbReference>
<organism evidence="3 4">
    <name type="scientific">Microbulbifer flavimaris</name>
    <dbReference type="NCBI Taxonomy" id="1781068"/>
    <lineage>
        <taxon>Bacteria</taxon>
        <taxon>Pseudomonadati</taxon>
        <taxon>Pseudomonadota</taxon>
        <taxon>Gammaproteobacteria</taxon>
        <taxon>Cellvibrionales</taxon>
        <taxon>Microbulbiferaceae</taxon>
        <taxon>Microbulbifer</taxon>
    </lineage>
</organism>
<dbReference type="EMBL" id="LRFG02000002">
    <property type="protein sequence ID" value="PCO06107.1"/>
    <property type="molecule type" value="Genomic_DNA"/>
</dbReference>